<sequence>MPEIMINGLAGQIEARYLHCEKKDSPIALILHPHPQHGGTMNNKVVYSLYKTFAAREFSTLRFNFRGVGRSHGAYSGGDGELLDAASAINWLQSNNPNFRFCWIAGFSFGAWIGMQLLMRHPEINGFVIISPPVSLFDFNFLASCPVSGLVINGDKDHIVSVDLVKKLVDKLSAQKDIRITHKVIKDANHLFDQQIINLSQAVGAYLDMNVTGIST</sequence>
<dbReference type="EMBL" id="CP003539">
    <property type="protein sequence ID" value="AFX98370.1"/>
    <property type="molecule type" value="Genomic_DNA"/>
</dbReference>
<accession>K7YFL0</accession>
<dbReference type="PATRIC" id="fig|1193729.4.peg.94"/>
<dbReference type="Gene3D" id="3.40.50.1820">
    <property type="entry name" value="alpha/beta hydrolase"/>
    <property type="match status" value="1"/>
</dbReference>
<dbReference type="PANTHER" id="PTHR42103">
    <property type="entry name" value="ALPHA/BETA-HYDROLASES SUPERFAMILY PROTEIN"/>
    <property type="match status" value="1"/>
</dbReference>
<gene>
    <name evidence="2" type="ORF">A1OE_167</name>
</gene>
<dbReference type="InterPro" id="IPR029058">
    <property type="entry name" value="AB_hydrolase_fold"/>
</dbReference>
<evidence type="ECO:0000313" key="2">
    <source>
        <dbReference type="EMBL" id="AFX98370.1"/>
    </source>
</evidence>
<dbReference type="eggNOG" id="COG2945">
    <property type="taxonomic scope" value="Bacteria"/>
</dbReference>
<protein>
    <recommendedName>
        <fullName evidence="1">AB hydrolase-1 domain-containing protein</fullName>
    </recommendedName>
</protein>
<name>K7YFL0_9PROT</name>
<keyword evidence="3" id="KW-1185">Reference proteome</keyword>
<dbReference type="RefSeq" id="WP_015087868.1">
    <property type="nucleotide sequence ID" value="NC_019566.1"/>
</dbReference>
<proteinExistence type="predicted"/>
<organism evidence="2 3">
    <name type="scientific">Candidatus Endolissoclinum faulkneri L2</name>
    <dbReference type="NCBI Taxonomy" id="1193729"/>
    <lineage>
        <taxon>Bacteria</taxon>
        <taxon>Pseudomonadati</taxon>
        <taxon>Pseudomonadota</taxon>
        <taxon>Alphaproteobacteria</taxon>
        <taxon>Rhodospirillales</taxon>
        <taxon>Rhodospirillaceae</taxon>
        <taxon>Candidatus Endolissoclinum</taxon>
    </lineage>
</organism>
<dbReference type="SUPFAM" id="SSF53474">
    <property type="entry name" value="alpha/beta-Hydrolases"/>
    <property type="match status" value="1"/>
</dbReference>
<dbReference type="OrthoDB" id="9800435at2"/>
<dbReference type="Proteomes" id="UP000010077">
    <property type="component" value="Chromosome"/>
</dbReference>
<dbReference type="InterPro" id="IPR000073">
    <property type="entry name" value="AB_hydrolase_1"/>
</dbReference>
<evidence type="ECO:0000259" key="1">
    <source>
        <dbReference type="Pfam" id="PF00561"/>
    </source>
</evidence>
<dbReference type="AlphaFoldDB" id="K7YFL0"/>
<evidence type="ECO:0000313" key="3">
    <source>
        <dbReference type="Proteomes" id="UP000010077"/>
    </source>
</evidence>
<feature type="domain" description="AB hydrolase-1" evidence="1">
    <location>
        <begin position="37"/>
        <end position="135"/>
    </location>
</feature>
<dbReference type="KEGG" id="thal:A1OE_167"/>
<reference evidence="2 3" key="1">
    <citation type="journal article" date="2012" name="Proc. Natl. Acad. Sci. U.S.A.">
        <title>Genome streamlining and chemical defense in a coral reef symbiosis.</title>
        <authorList>
            <person name="Kwan J.C."/>
            <person name="Donia M.S."/>
            <person name="Han A.W."/>
            <person name="Hirose E."/>
            <person name="Haygood M.G."/>
            <person name="Schmidt E.W."/>
        </authorList>
    </citation>
    <scope>NUCLEOTIDE SEQUENCE [LARGE SCALE GENOMIC DNA]</scope>
    <source>
        <strain evidence="2 3">L2</strain>
    </source>
</reference>
<dbReference type="HOGENOM" id="CLU_086287_0_0_5"/>
<dbReference type="Pfam" id="PF00561">
    <property type="entry name" value="Abhydrolase_1"/>
    <property type="match status" value="1"/>
</dbReference>
<dbReference type="PANTHER" id="PTHR42103:SF2">
    <property type="entry name" value="AB HYDROLASE-1 DOMAIN-CONTAINING PROTEIN"/>
    <property type="match status" value="1"/>
</dbReference>